<dbReference type="EMBL" id="JBFDAA010000004">
    <property type="protein sequence ID" value="KAL1137663.1"/>
    <property type="molecule type" value="Genomic_DNA"/>
</dbReference>
<evidence type="ECO:0000313" key="7">
    <source>
        <dbReference type="Proteomes" id="UP001558652"/>
    </source>
</evidence>
<dbReference type="AlphaFoldDB" id="A0ABD0Z9Y4"/>
<protein>
    <submittedName>
        <fullName evidence="6">Uncharacterized protein</fullName>
    </submittedName>
</protein>
<keyword evidence="7" id="KW-1185">Reference proteome</keyword>
<evidence type="ECO:0000256" key="4">
    <source>
        <dbReference type="ARBA" id="ARBA00023136"/>
    </source>
</evidence>
<proteinExistence type="inferred from homology"/>
<dbReference type="InterPro" id="IPR006214">
    <property type="entry name" value="Bax_inhibitor_1-related"/>
</dbReference>
<comment type="caution">
    <text evidence="6">The sequence shown here is derived from an EMBL/GenBank/DDBJ whole genome shotgun (WGS) entry which is preliminary data.</text>
</comment>
<comment type="similarity">
    <text evidence="5">Belongs to the BI1 family.</text>
</comment>
<evidence type="ECO:0000256" key="1">
    <source>
        <dbReference type="ARBA" id="ARBA00004141"/>
    </source>
</evidence>
<feature type="transmembrane region" description="Helical" evidence="5">
    <location>
        <begin position="80"/>
        <end position="98"/>
    </location>
</feature>
<dbReference type="Proteomes" id="UP001558652">
    <property type="component" value="Unassembled WGS sequence"/>
</dbReference>
<dbReference type="Pfam" id="PF01027">
    <property type="entry name" value="Bax1-I"/>
    <property type="match status" value="1"/>
</dbReference>
<sequence>MGSVPLLLPDELDLESGRGKGIEDDFAYRNNVHQASVKVRLGFLRKVYSLLFFQLLVTVVIGFVFMFYPRVRMYIHNNDWLLTVAFLSSVVILIALHIKRKESPTNFILLGLFTIVQAYTVGVLVTFFEQFVVLQALVLSIGVVGGLTLYTFQTKKDFSNIGVLLYCALCVLLIGGILQIFFGSTSFELGLSVLGAFTFSLFIIFDTQNLMRRVSPEEYIFVTINLYLDILNLFIYILRALQASRKH</sequence>
<dbReference type="PANTHER" id="PTHR23291:SF50">
    <property type="entry name" value="PROTEIN LIFEGUARD 4"/>
    <property type="match status" value="1"/>
</dbReference>
<name>A0ABD0Z9Y4_9HEMI</name>
<keyword evidence="2 5" id="KW-0812">Transmembrane</keyword>
<reference evidence="6 7" key="1">
    <citation type="submission" date="2024-07" db="EMBL/GenBank/DDBJ databases">
        <title>Chromosome-level genome assembly of the water stick insect Ranatra chinensis (Heteroptera: Nepidae).</title>
        <authorList>
            <person name="Liu X."/>
        </authorList>
    </citation>
    <scope>NUCLEOTIDE SEQUENCE [LARGE SCALE GENOMIC DNA]</scope>
    <source>
        <strain evidence="6">Cailab_2021Rc</strain>
        <tissue evidence="6">Muscle</tissue>
    </source>
</reference>
<accession>A0ABD0Z9Y4</accession>
<keyword evidence="4 5" id="KW-0472">Membrane</keyword>
<comment type="subcellular location">
    <subcellularLocation>
        <location evidence="1">Membrane</location>
        <topology evidence="1">Multi-pass membrane protein</topology>
    </subcellularLocation>
</comment>
<evidence type="ECO:0000256" key="3">
    <source>
        <dbReference type="ARBA" id="ARBA00022989"/>
    </source>
</evidence>
<gene>
    <name evidence="6" type="ORF">AAG570_009359</name>
</gene>
<feature type="transmembrane region" description="Helical" evidence="5">
    <location>
        <begin position="134"/>
        <end position="152"/>
    </location>
</feature>
<evidence type="ECO:0000256" key="2">
    <source>
        <dbReference type="ARBA" id="ARBA00022692"/>
    </source>
</evidence>
<evidence type="ECO:0000256" key="5">
    <source>
        <dbReference type="RuleBase" id="RU004379"/>
    </source>
</evidence>
<evidence type="ECO:0000313" key="6">
    <source>
        <dbReference type="EMBL" id="KAL1137663.1"/>
    </source>
</evidence>
<feature type="transmembrane region" description="Helical" evidence="5">
    <location>
        <begin position="219"/>
        <end position="238"/>
    </location>
</feature>
<feature type="transmembrane region" description="Helical" evidence="5">
    <location>
        <begin position="47"/>
        <end position="68"/>
    </location>
</feature>
<feature type="transmembrane region" description="Helical" evidence="5">
    <location>
        <begin position="107"/>
        <end position="128"/>
    </location>
</feature>
<keyword evidence="3 5" id="KW-1133">Transmembrane helix</keyword>
<organism evidence="6 7">
    <name type="scientific">Ranatra chinensis</name>
    <dbReference type="NCBI Taxonomy" id="642074"/>
    <lineage>
        <taxon>Eukaryota</taxon>
        <taxon>Metazoa</taxon>
        <taxon>Ecdysozoa</taxon>
        <taxon>Arthropoda</taxon>
        <taxon>Hexapoda</taxon>
        <taxon>Insecta</taxon>
        <taxon>Pterygota</taxon>
        <taxon>Neoptera</taxon>
        <taxon>Paraneoptera</taxon>
        <taxon>Hemiptera</taxon>
        <taxon>Heteroptera</taxon>
        <taxon>Panheteroptera</taxon>
        <taxon>Nepomorpha</taxon>
        <taxon>Nepidae</taxon>
        <taxon>Ranatrinae</taxon>
        <taxon>Ranatra</taxon>
    </lineage>
</organism>
<dbReference type="PANTHER" id="PTHR23291">
    <property type="entry name" value="BAX INHIBITOR-RELATED"/>
    <property type="match status" value="1"/>
</dbReference>
<dbReference type="GO" id="GO:0016020">
    <property type="term" value="C:membrane"/>
    <property type="evidence" value="ECO:0007669"/>
    <property type="project" value="UniProtKB-SubCell"/>
</dbReference>
<feature type="transmembrane region" description="Helical" evidence="5">
    <location>
        <begin position="164"/>
        <end position="183"/>
    </location>
</feature>
<feature type="transmembrane region" description="Helical" evidence="5">
    <location>
        <begin position="189"/>
        <end position="207"/>
    </location>
</feature>